<feature type="chain" id="PRO_5030776762" evidence="1">
    <location>
        <begin position="23"/>
        <end position="510"/>
    </location>
</feature>
<dbReference type="Gene3D" id="1.25.40.10">
    <property type="entry name" value="Tetratricopeptide repeat domain"/>
    <property type="match status" value="1"/>
</dbReference>
<evidence type="ECO:0000313" key="2">
    <source>
        <dbReference type="EMBL" id="MBB4839566.1"/>
    </source>
</evidence>
<keyword evidence="1" id="KW-0732">Signal</keyword>
<proteinExistence type="predicted"/>
<dbReference type="AlphaFoldDB" id="A0A7W7NT70"/>
<protein>
    <submittedName>
        <fullName evidence="2">Tetratricopeptide (TPR) repeat protein</fullName>
    </submittedName>
</protein>
<evidence type="ECO:0000256" key="1">
    <source>
        <dbReference type="SAM" id="SignalP"/>
    </source>
</evidence>
<dbReference type="EMBL" id="JACHLN010000002">
    <property type="protein sequence ID" value="MBB4839566.1"/>
    <property type="molecule type" value="Genomic_DNA"/>
</dbReference>
<dbReference type="InterPro" id="IPR011990">
    <property type="entry name" value="TPR-like_helical_dom_sf"/>
</dbReference>
<organism evidence="2 3">
    <name type="scientific">Sphingomonas kyeonggiensis</name>
    <dbReference type="NCBI Taxonomy" id="1268553"/>
    <lineage>
        <taxon>Bacteria</taxon>
        <taxon>Pseudomonadati</taxon>
        <taxon>Pseudomonadota</taxon>
        <taxon>Alphaproteobacteria</taxon>
        <taxon>Sphingomonadales</taxon>
        <taxon>Sphingomonadaceae</taxon>
        <taxon>Sphingomonas</taxon>
    </lineage>
</organism>
<dbReference type="SUPFAM" id="SSF48452">
    <property type="entry name" value="TPR-like"/>
    <property type="match status" value="1"/>
</dbReference>
<reference evidence="2 3" key="1">
    <citation type="submission" date="2020-08" db="EMBL/GenBank/DDBJ databases">
        <title>Functional genomics of gut bacteria from endangered species of beetles.</title>
        <authorList>
            <person name="Carlos-Shanley C."/>
        </authorList>
    </citation>
    <scope>NUCLEOTIDE SEQUENCE [LARGE SCALE GENOMIC DNA]</scope>
    <source>
        <strain evidence="2 3">S00224</strain>
    </source>
</reference>
<dbReference type="Proteomes" id="UP000575241">
    <property type="component" value="Unassembled WGS sequence"/>
</dbReference>
<sequence>MRIFAVIFSLAVSLLAPALANAAWLEARTDHFVLTIDASEEDARAFALRLEQFDQGLQLLYGVTDTPDRRSRPIHVYALSQQLFAETCRCGLTLAYYSPRATGSFILTQYVPKVDQKSQIGGWSTQTLLRHEYSHHFMYSNFPLAYPFWYSEGFAEFNANASYEKDGSLIIGYPANYRAEGLRSGGLGMKQLFEPDTYGYPDDMDLLYGRGWLLTNYLMLGPQRKGQLATYLAAMNKGARSYAAAQQAFGNLDTLRDELESYRKGTLAAPLRIPPPAAPLNVTITPYSPGAAEILPSYLLIKDGIARNYRLGTAMTAAKIASRYPDDAVVQTQLAEIEQYAGRLDRADAAADRALAIQPNGIDALVRKGMIASERAAGVKPADAKAWSTARSWFLKANRAEPNAVMPLYLYYSSFVAAKEKPSAGAVNALLRAAVLAPESRDIRHAAARQKLIERDAATARDLLQPIAFAPHRRRDRNIPREVITLIDEGKIDEAIALITLGEDKDREGD</sequence>
<dbReference type="RefSeq" id="WP_184167790.1">
    <property type="nucleotide sequence ID" value="NZ_JACHLN010000002.1"/>
</dbReference>
<feature type="signal peptide" evidence="1">
    <location>
        <begin position="1"/>
        <end position="22"/>
    </location>
</feature>
<comment type="caution">
    <text evidence="2">The sequence shown here is derived from an EMBL/GenBank/DDBJ whole genome shotgun (WGS) entry which is preliminary data.</text>
</comment>
<gene>
    <name evidence="2" type="ORF">HNP52_002635</name>
</gene>
<name>A0A7W7NT70_9SPHN</name>
<evidence type="ECO:0000313" key="3">
    <source>
        <dbReference type="Proteomes" id="UP000575241"/>
    </source>
</evidence>
<accession>A0A7W7NT70</accession>
<keyword evidence="3" id="KW-1185">Reference proteome</keyword>